<keyword evidence="2" id="KW-1133">Transmembrane helix</keyword>
<feature type="transmembrane region" description="Helical" evidence="2">
    <location>
        <begin position="68"/>
        <end position="87"/>
    </location>
</feature>
<feature type="region of interest" description="Disordered" evidence="1">
    <location>
        <begin position="1"/>
        <end position="45"/>
    </location>
</feature>
<protein>
    <submittedName>
        <fullName evidence="3">Uncharacterized protein</fullName>
    </submittedName>
</protein>
<dbReference type="Proteomes" id="UP000053477">
    <property type="component" value="Unassembled WGS sequence"/>
</dbReference>
<reference evidence="3 4" key="1">
    <citation type="submission" date="2015-04" db="EMBL/GenBank/DDBJ databases">
        <title>Complete genome sequence of Schizopora paradoxa KUC8140, a cosmopolitan wood degrader in East Asia.</title>
        <authorList>
            <consortium name="DOE Joint Genome Institute"/>
            <person name="Min B."/>
            <person name="Park H."/>
            <person name="Jang Y."/>
            <person name="Kim J.-J."/>
            <person name="Kim K.H."/>
            <person name="Pangilinan J."/>
            <person name="Lipzen A."/>
            <person name="Riley R."/>
            <person name="Grigoriev I.V."/>
            <person name="Spatafora J.W."/>
            <person name="Choi I.-G."/>
        </authorList>
    </citation>
    <scope>NUCLEOTIDE SEQUENCE [LARGE SCALE GENOMIC DNA]</scope>
    <source>
        <strain evidence="3 4">KUC8140</strain>
    </source>
</reference>
<evidence type="ECO:0000313" key="3">
    <source>
        <dbReference type="EMBL" id="KLO07019.1"/>
    </source>
</evidence>
<name>A0A0H2R5A1_9AGAM</name>
<accession>A0A0H2R5A1</accession>
<evidence type="ECO:0000313" key="4">
    <source>
        <dbReference type="Proteomes" id="UP000053477"/>
    </source>
</evidence>
<gene>
    <name evidence="3" type="ORF">SCHPADRAFT_909873</name>
</gene>
<keyword evidence="2" id="KW-0472">Membrane</keyword>
<keyword evidence="4" id="KW-1185">Reference proteome</keyword>
<evidence type="ECO:0000256" key="2">
    <source>
        <dbReference type="SAM" id="Phobius"/>
    </source>
</evidence>
<feature type="transmembrane region" description="Helical" evidence="2">
    <location>
        <begin position="151"/>
        <end position="169"/>
    </location>
</feature>
<organism evidence="3 4">
    <name type="scientific">Schizopora paradoxa</name>
    <dbReference type="NCBI Taxonomy" id="27342"/>
    <lineage>
        <taxon>Eukaryota</taxon>
        <taxon>Fungi</taxon>
        <taxon>Dikarya</taxon>
        <taxon>Basidiomycota</taxon>
        <taxon>Agaricomycotina</taxon>
        <taxon>Agaricomycetes</taxon>
        <taxon>Hymenochaetales</taxon>
        <taxon>Schizoporaceae</taxon>
        <taxon>Schizopora</taxon>
    </lineage>
</organism>
<dbReference type="EMBL" id="KQ086166">
    <property type="protein sequence ID" value="KLO07019.1"/>
    <property type="molecule type" value="Genomic_DNA"/>
</dbReference>
<sequence>MIALRTESPSMASYPSPPSQARSTEEIVKSSDSGSPGITDSELRSESVEQGRQLLIENGEEKKRYLRIFQAVMIFSMFFTFLTYLSLSTSLSIPDTQTSTSWEVVNLCWFSALVLSIASVANTFLGIMIVVYRSDFLLPPVHPRHRVLHAWYKFSPLLLVVIIDYLYVIGDLAFTRSTHQSASQQPLL</sequence>
<evidence type="ECO:0000256" key="1">
    <source>
        <dbReference type="SAM" id="MobiDB-lite"/>
    </source>
</evidence>
<feature type="transmembrane region" description="Helical" evidence="2">
    <location>
        <begin position="107"/>
        <end position="131"/>
    </location>
</feature>
<keyword evidence="2" id="KW-0812">Transmembrane</keyword>
<proteinExistence type="predicted"/>
<dbReference type="InParanoid" id="A0A0H2R5A1"/>
<dbReference type="AlphaFoldDB" id="A0A0H2R5A1"/>